<evidence type="ECO:0000313" key="2">
    <source>
        <dbReference type="EMBL" id="MRI66146.1"/>
    </source>
</evidence>
<feature type="transmembrane region" description="Helical" evidence="1">
    <location>
        <begin position="5"/>
        <end position="23"/>
    </location>
</feature>
<dbReference type="AlphaFoldDB" id="A0A6N7R310"/>
<keyword evidence="3" id="KW-1185">Reference proteome</keyword>
<accession>A0A6N7R310</accession>
<feature type="transmembrane region" description="Helical" evidence="1">
    <location>
        <begin position="51"/>
        <end position="69"/>
    </location>
</feature>
<reference evidence="2 3" key="1">
    <citation type="submission" date="2019-10" db="EMBL/GenBank/DDBJ databases">
        <title>Gracilibacillus salitolerans sp. nov., a moderate halophile isolated from a saline soil in northwest China.</title>
        <authorList>
            <person name="Gan L."/>
        </authorList>
    </citation>
    <scope>NUCLEOTIDE SEQUENCE [LARGE SCALE GENOMIC DNA]</scope>
    <source>
        <strain evidence="2 3">TP2-8</strain>
    </source>
</reference>
<sequence length="74" mass="8232">MFRMIIGTILGIFLIAIIGNIVLETFPQLQPLWEEFKDIVVGLYESSKVKYGSLATVAIIFAIIILFGTSGKRL</sequence>
<keyword evidence="1" id="KW-0472">Membrane</keyword>
<dbReference type="Proteomes" id="UP000435187">
    <property type="component" value="Unassembled WGS sequence"/>
</dbReference>
<evidence type="ECO:0000313" key="3">
    <source>
        <dbReference type="Proteomes" id="UP000435187"/>
    </source>
</evidence>
<dbReference type="EMBL" id="WJEE01000012">
    <property type="protein sequence ID" value="MRI66146.1"/>
    <property type="molecule type" value="Genomic_DNA"/>
</dbReference>
<name>A0A6N7R310_9BACI</name>
<protein>
    <submittedName>
        <fullName evidence="2">Uncharacterized protein</fullName>
    </submittedName>
</protein>
<comment type="caution">
    <text evidence="2">The sequence shown here is derived from an EMBL/GenBank/DDBJ whole genome shotgun (WGS) entry which is preliminary data.</text>
</comment>
<evidence type="ECO:0000256" key="1">
    <source>
        <dbReference type="SAM" id="Phobius"/>
    </source>
</evidence>
<dbReference type="RefSeq" id="WP_153834905.1">
    <property type="nucleotide sequence ID" value="NZ_JBHUMW010000096.1"/>
</dbReference>
<gene>
    <name evidence="2" type="ORF">GH885_07275</name>
</gene>
<organism evidence="2 3">
    <name type="scientific">Gracilibacillus thailandensis</name>
    <dbReference type="NCBI Taxonomy" id="563735"/>
    <lineage>
        <taxon>Bacteria</taxon>
        <taxon>Bacillati</taxon>
        <taxon>Bacillota</taxon>
        <taxon>Bacilli</taxon>
        <taxon>Bacillales</taxon>
        <taxon>Bacillaceae</taxon>
        <taxon>Gracilibacillus</taxon>
    </lineage>
</organism>
<keyword evidence="1" id="KW-0812">Transmembrane</keyword>
<proteinExistence type="predicted"/>
<keyword evidence="1" id="KW-1133">Transmembrane helix</keyword>